<feature type="domain" description="Threonylcarbamoyl-AMP synthase C-terminal" evidence="1">
    <location>
        <begin position="2"/>
        <end position="139"/>
    </location>
</feature>
<sequence>MTFEELKELCPDIEADPAVRGKLPDGQRPLAPGMKYRHYAPKAQIIAVKGREEKILSYFKEKLLNGAGILCYDEDKLILPSSENAISFGAKNDKNAQAAQLFERLREFDLKPVSVIYTRYPDDTGLGLAVFNRLLKACGFDTVNADLL</sequence>
<proteinExistence type="predicted"/>
<dbReference type="AlphaFoldDB" id="A0A645G926"/>
<name>A0A645G926_9ZZZZ</name>
<dbReference type="EMBL" id="VSSQ01071561">
    <property type="protein sequence ID" value="MPN23145.1"/>
    <property type="molecule type" value="Genomic_DNA"/>
</dbReference>
<comment type="caution">
    <text evidence="2">The sequence shown here is derived from an EMBL/GenBank/DDBJ whole genome shotgun (WGS) entry which is preliminary data.</text>
</comment>
<protein>
    <submittedName>
        <fullName evidence="2">Threonylcarbamoyl-AMP synthase</fullName>
        <ecNumber evidence="2">2.7.7.87</ecNumber>
    </submittedName>
</protein>
<dbReference type="GO" id="GO:0061710">
    <property type="term" value="F:L-threonylcarbamoyladenylate synthase"/>
    <property type="evidence" value="ECO:0007669"/>
    <property type="project" value="UniProtKB-EC"/>
</dbReference>
<dbReference type="InterPro" id="IPR038385">
    <property type="entry name" value="Sua5/YwlC_C"/>
</dbReference>
<gene>
    <name evidence="2" type="primary">ywlC_27</name>
    <name evidence="2" type="ORF">SDC9_170532</name>
</gene>
<keyword evidence="2" id="KW-0808">Transferase</keyword>
<dbReference type="Gene3D" id="3.40.50.11030">
    <property type="entry name" value="Threonylcarbamoyl-AMP synthase, C-terminal domain"/>
    <property type="match status" value="1"/>
</dbReference>
<accession>A0A645G926</accession>
<reference evidence="2" key="1">
    <citation type="submission" date="2019-08" db="EMBL/GenBank/DDBJ databases">
        <authorList>
            <person name="Kucharzyk K."/>
            <person name="Murdoch R.W."/>
            <person name="Higgins S."/>
            <person name="Loffler F."/>
        </authorList>
    </citation>
    <scope>NUCLEOTIDE SEQUENCE</scope>
</reference>
<evidence type="ECO:0000313" key="2">
    <source>
        <dbReference type="EMBL" id="MPN23145.1"/>
    </source>
</evidence>
<dbReference type="EC" id="2.7.7.87" evidence="2"/>
<keyword evidence="2" id="KW-0548">Nucleotidyltransferase</keyword>
<evidence type="ECO:0000259" key="1">
    <source>
        <dbReference type="Pfam" id="PF03481"/>
    </source>
</evidence>
<organism evidence="2">
    <name type="scientific">bioreactor metagenome</name>
    <dbReference type="NCBI Taxonomy" id="1076179"/>
    <lineage>
        <taxon>unclassified sequences</taxon>
        <taxon>metagenomes</taxon>
        <taxon>ecological metagenomes</taxon>
    </lineage>
</organism>
<dbReference type="Pfam" id="PF03481">
    <property type="entry name" value="Sua5_C"/>
    <property type="match status" value="1"/>
</dbReference>
<dbReference type="InterPro" id="IPR005145">
    <property type="entry name" value="Sua5_C"/>
</dbReference>